<organism evidence="2 3">
    <name type="scientific">Candidozyma auris</name>
    <name type="common">Yeast</name>
    <name type="synonym">Candida auris</name>
    <dbReference type="NCBI Taxonomy" id="498019"/>
    <lineage>
        <taxon>Eukaryota</taxon>
        <taxon>Fungi</taxon>
        <taxon>Dikarya</taxon>
        <taxon>Ascomycota</taxon>
        <taxon>Saccharomycotina</taxon>
        <taxon>Pichiomycetes</taxon>
        <taxon>Metschnikowiaceae</taxon>
        <taxon>Candidozyma</taxon>
    </lineage>
</organism>
<name>A0A0L0NQS1_CANAR</name>
<feature type="compositionally biased region" description="Basic residues" evidence="1">
    <location>
        <begin position="28"/>
        <end position="39"/>
    </location>
</feature>
<evidence type="ECO:0000313" key="3">
    <source>
        <dbReference type="Proteomes" id="UP000037122"/>
    </source>
</evidence>
<protein>
    <submittedName>
        <fullName evidence="2">Uncharacterized protein</fullName>
    </submittedName>
</protein>
<gene>
    <name evidence="2" type="ORF">QG37_07305</name>
</gene>
<dbReference type="Proteomes" id="UP000037122">
    <property type="component" value="Unassembled WGS sequence"/>
</dbReference>
<dbReference type="VEuPathDB" id="FungiDB:QG37_07305"/>
<evidence type="ECO:0000313" key="2">
    <source>
        <dbReference type="EMBL" id="KND96418.1"/>
    </source>
</evidence>
<evidence type="ECO:0000256" key="1">
    <source>
        <dbReference type="SAM" id="MobiDB-lite"/>
    </source>
</evidence>
<dbReference type="AlphaFoldDB" id="A0A0L0NQS1"/>
<accession>A0A0L0NQS1</accession>
<dbReference type="EMBL" id="LGST01000056">
    <property type="protein sequence ID" value="KND96418.1"/>
    <property type="molecule type" value="Genomic_DNA"/>
</dbReference>
<comment type="caution">
    <text evidence="2">The sequence shown here is derived from an EMBL/GenBank/DDBJ whole genome shotgun (WGS) entry which is preliminary data.</text>
</comment>
<sequence length="92" mass="10492">MVQKCLMLASAVPRKCSPGTTRIPEPRRKWRRKKKKKVENHHIPETGLLVCGVPQAGKFRLAPICLARRCQKVVLAPVGRWRKWVGKAKKKA</sequence>
<proteinExistence type="predicted"/>
<feature type="region of interest" description="Disordered" evidence="1">
    <location>
        <begin position="17"/>
        <end position="39"/>
    </location>
</feature>
<reference evidence="3" key="1">
    <citation type="journal article" date="2015" name="BMC Genomics">
        <title>Draft genome of a commonly misdiagnosed multidrug resistant pathogen Candida auris.</title>
        <authorList>
            <person name="Chatterjee S."/>
            <person name="Alampalli S.V."/>
            <person name="Nageshan R.K."/>
            <person name="Chettiar S.T."/>
            <person name="Joshi S."/>
            <person name="Tatu U.S."/>
        </authorList>
    </citation>
    <scope>NUCLEOTIDE SEQUENCE [LARGE SCALE GENOMIC DNA]</scope>
    <source>
        <strain evidence="3">6684</strain>
    </source>
</reference>